<dbReference type="CAZy" id="GT2">
    <property type="family name" value="Glycosyltransferase Family 2"/>
</dbReference>
<dbReference type="Gene3D" id="3.90.550.10">
    <property type="entry name" value="Spore Coat Polysaccharide Biosynthesis Protein SpsA, Chain A"/>
    <property type="match status" value="1"/>
</dbReference>
<feature type="transmembrane region" description="Helical" evidence="12">
    <location>
        <begin position="524"/>
        <end position="544"/>
    </location>
</feature>
<keyword evidence="5" id="KW-1003">Cell membrane</keyword>
<evidence type="ECO:0000256" key="7">
    <source>
        <dbReference type="ARBA" id="ARBA00022676"/>
    </source>
</evidence>
<feature type="transmembrane region" description="Helical" evidence="12">
    <location>
        <begin position="550"/>
        <end position="570"/>
    </location>
</feature>
<protein>
    <recommendedName>
        <fullName evidence="4">Glucans biosynthesis glucosyltransferase H</fullName>
    </recommendedName>
</protein>
<dbReference type="eggNOG" id="COG2943">
    <property type="taxonomic scope" value="Bacteria"/>
</dbReference>
<comment type="pathway">
    <text evidence="2">Glycan metabolism; osmoregulated periplasmic glucan (OPG) biosynthesis.</text>
</comment>
<evidence type="ECO:0000256" key="10">
    <source>
        <dbReference type="ARBA" id="ARBA00022989"/>
    </source>
</evidence>
<dbReference type="GO" id="GO:0016758">
    <property type="term" value="F:hexosyltransferase activity"/>
    <property type="evidence" value="ECO:0007669"/>
    <property type="project" value="TreeGrafter"/>
</dbReference>
<evidence type="ECO:0000256" key="3">
    <source>
        <dbReference type="ARBA" id="ARBA00009337"/>
    </source>
</evidence>
<evidence type="ECO:0000256" key="4">
    <source>
        <dbReference type="ARBA" id="ARBA00020585"/>
    </source>
</evidence>
<feature type="transmembrane region" description="Helical" evidence="12">
    <location>
        <begin position="430"/>
        <end position="448"/>
    </location>
</feature>
<feature type="domain" description="Glycosyltransferase 2-like" evidence="13">
    <location>
        <begin position="225"/>
        <end position="419"/>
    </location>
</feature>
<keyword evidence="6" id="KW-0997">Cell inner membrane</keyword>
<dbReference type="NCBIfam" id="NF003962">
    <property type="entry name" value="PRK05454.2-5"/>
    <property type="match status" value="1"/>
</dbReference>
<dbReference type="Proteomes" id="UP000006633">
    <property type="component" value="Chromosome"/>
</dbReference>
<feature type="transmembrane region" description="Helical" evidence="12">
    <location>
        <begin position="396"/>
        <end position="418"/>
    </location>
</feature>
<proteinExistence type="inferred from homology"/>
<keyword evidence="9 12" id="KW-0812">Transmembrane</keyword>
<dbReference type="InterPro" id="IPR001173">
    <property type="entry name" value="Glyco_trans_2-like"/>
</dbReference>
<dbReference type="PANTHER" id="PTHR43867">
    <property type="entry name" value="CELLULOSE SYNTHASE CATALYTIC SUBUNIT A [UDP-FORMING]"/>
    <property type="match status" value="1"/>
</dbReference>
<evidence type="ECO:0000259" key="13">
    <source>
        <dbReference type="Pfam" id="PF13632"/>
    </source>
</evidence>
<dbReference type="HOGENOM" id="CLU_015730_1_2_5"/>
<dbReference type="InterPro" id="IPR029044">
    <property type="entry name" value="Nucleotide-diphossugar_trans"/>
</dbReference>
<evidence type="ECO:0000256" key="5">
    <source>
        <dbReference type="ARBA" id="ARBA00022475"/>
    </source>
</evidence>
<dbReference type="NCBIfam" id="NF003958">
    <property type="entry name" value="PRK05454.2-1"/>
    <property type="match status" value="1"/>
</dbReference>
<sequence>MGECVDGMSFDEKVDGLFTAAEAGEACVPTGVQPLAVLRRRRALVLALNAATYAGLVGLFAHLLAYNGFSFLDGLLLLAFCLSTPWTILGFWNALIGLWLLHGPGDARHSVYPYAGKASDEASVTARIAVVMALRNEDPGRAFARLRSMREDVERSGAGGHFAWFVLSDTNRDDIAAAEEALFRAWRAEAGSRVHYRRRSDNAGFKAGNIRDFVERNGDDYDLMLVLDADSLLGAATILRMVRIMQANPMLGILQSLVVGMPSHSPFARIFQFGMRHGMRSYTMGASWWAGDCGPYWGHNALIRIAPFKAHCALPVLPGDGPLSGHVLSHDQIEAVLMRRGGYEVRVLPEETESFEENPPHLTEFTRRDLRWCQGNMQYWRLLFMPGLLPMSRFQIAWAILMYVGACAWIAFMILAALKVFDVEPTDAPFPAGLGLALFVITFLMSLAPKIAGLTDVLLRAGERRRYGGTAKLLGGALMEFLFSMLLGPVVALRIAIFMVGLTFGRTVTWEAQARDAERLSWRTALAGLWPQFLFGSMLGGMLYAFAPGAMIWAVPVLIGLLGAVPFAVLTSQPALGRWLVRRGLCATPEEAAAPDFG</sequence>
<dbReference type="EMBL" id="CP002026">
    <property type="protein sequence ID" value="ADH91002.1"/>
    <property type="molecule type" value="Genomic_DNA"/>
</dbReference>
<evidence type="ECO:0000256" key="1">
    <source>
        <dbReference type="ARBA" id="ARBA00004429"/>
    </source>
</evidence>
<gene>
    <name evidence="14" type="ordered locus">Snov_3732</name>
</gene>
<dbReference type="InterPro" id="IPR050321">
    <property type="entry name" value="Glycosyltr_2/OpgH_subfam"/>
</dbReference>
<evidence type="ECO:0000256" key="6">
    <source>
        <dbReference type="ARBA" id="ARBA00022519"/>
    </source>
</evidence>
<dbReference type="AlphaFoldDB" id="D7AAY5"/>
<keyword evidence="10 12" id="KW-1133">Transmembrane helix</keyword>
<dbReference type="NCBIfam" id="NF003963">
    <property type="entry name" value="PRK05454.2-6"/>
    <property type="match status" value="1"/>
</dbReference>
<keyword evidence="15" id="KW-1185">Reference proteome</keyword>
<dbReference type="PANTHER" id="PTHR43867:SF5">
    <property type="entry name" value="GLUCANS BIOSYNTHESIS GLUCOSYLTRANSFERASE H"/>
    <property type="match status" value="1"/>
</dbReference>
<evidence type="ECO:0000256" key="2">
    <source>
        <dbReference type="ARBA" id="ARBA00005001"/>
    </source>
</evidence>
<evidence type="ECO:0000313" key="14">
    <source>
        <dbReference type="EMBL" id="ADH91002.1"/>
    </source>
</evidence>
<accession>D7AAY5</accession>
<feature type="transmembrane region" description="Helical" evidence="12">
    <location>
        <begin position="77"/>
        <end position="101"/>
    </location>
</feature>
<evidence type="ECO:0000256" key="9">
    <source>
        <dbReference type="ARBA" id="ARBA00022692"/>
    </source>
</evidence>
<comment type="similarity">
    <text evidence="3">Belongs to the glycosyltransferase 2 family. OpgH subfamily.</text>
</comment>
<feature type="transmembrane region" description="Helical" evidence="12">
    <location>
        <begin position="493"/>
        <end position="512"/>
    </location>
</feature>
<dbReference type="GO" id="GO:0005886">
    <property type="term" value="C:plasma membrane"/>
    <property type="evidence" value="ECO:0007669"/>
    <property type="project" value="UniProtKB-SubCell"/>
</dbReference>
<organism evidence="14 15">
    <name type="scientific">Ancylobacter novellus (strain ATCC 8093 / DSM 506 / JCM 20403 / CCM 1077 / IAM 12100 / NBRC 12443 / NCIMB 10456)</name>
    <name type="common">Starkeya novella</name>
    <dbReference type="NCBI Taxonomy" id="639283"/>
    <lineage>
        <taxon>Bacteria</taxon>
        <taxon>Pseudomonadati</taxon>
        <taxon>Pseudomonadota</taxon>
        <taxon>Alphaproteobacteria</taxon>
        <taxon>Hyphomicrobiales</taxon>
        <taxon>Xanthobacteraceae</taxon>
        <taxon>Ancylobacter</taxon>
    </lineage>
</organism>
<keyword evidence="7" id="KW-0328">Glycosyltransferase</keyword>
<keyword evidence="8 14" id="KW-0808">Transferase</keyword>
<evidence type="ECO:0000256" key="11">
    <source>
        <dbReference type="ARBA" id="ARBA00023136"/>
    </source>
</evidence>
<comment type="subcellular location">
    <subcellularLocation>
        <location evidence="1">Cell inner membrane</location>
        <topology evidence="1">Multi-pass membrane protein</topology>
    </subcellularLocation>
</comment>
<dbReference type="Pfam" id="PF13632">
    <property type="entry name" value="Glyco_trans_2_3"/>
    <property type="match status" value="1"/>
</dbReference>
<keyword evidence="11 12" id="KW-0472">Membrane</keyword>
<feature type="transmembrane region" description="Helical" evidence="12">
    <location>
        <begin position="43"/>
        <end position="65"/>
    </location>
</feature>
<evidence type="ECO:0000256" key="12">
    <source>
        <dbReference type="SAM" id="Phobius"/>
    </source>
</evidence>
<dbReference type="SUPFAM" id="SSF53448">
    <property type="entry name" value="Nucleotide-diphospho-sugar transferases"/>
    <property type="match status" value="1"/>
</dbReference>
<evidence type="ECO:0000256" key="8">
    <source>
        <dbReference type="ARBA" id="ARBA00022679"/>
    </source>
</evidence>
<reference evidence="14 15" key="1">
    <citation type="journal article" date="2012" name="Stand. Genomic Sci.">
        <title>Complete genome sequence of the facultatively chemolithoautotrophic and methylotrophic alpha Proteobacterium Starkeya novella type strain (ATCC 8093(T)).</title>
        <authorList>
            <person name="Kappler U."/>
            <person name="Davenport K."/>
            <person name="Beatson S."/>
            <person name="Lucas S."/>
            <person name="Lapidus A."/>
            <person name="Copeland A."/>
            <person name="Berry K.W."/>
            <person name="Glavina Del Rio T."/>
            <person name="Hammon N."/>
            <person name="Dalin E."/>
            <person name="Tice H."/>
            <person name="Pitluck S."/>
            <person name="Richardson P."/>
            <person name="Bruce D."/>
            <person name="Goodwin L.A."/>
            <person name="Han C."/>
            <person name="Tapia R."/>
            <person name="Detter J.C."/>
            <person name="Chang Y.J."/>
            <person name="Jeffries C.D."/>
            <person name="Land M."/>
            <person name="Hauser L."/>
            <person name="Kyrpides N.C."/>
            <person name="Goker M."/>
            <person name="Ivanova N."/>
            <person name="Klenk H.P."/>
            <person name="Woyke T."/>
        </authorList>
    </citation>
    <scope>NUCLEOTIDE SEQUENCE [LARGE SCALE GENOMIC DNA]</scope>
    <source>
        <strain evidence="15">ATCC 8093 / DSM 506 / JCM 20403 / CCM 1077 / IAM 12100 / NBRC 12443 / NCIMB 10456</strain>
    </source>
</reference>
<name>D7AAY5_ANCN5</name>
<evidence type="ECO:0000313" key="15">
    <source>
        <dbReference type="Proteomes" id="UP000006633"/>
    </source>
</evidence>
<dbReference type="STRING" id="639283.Snov_3732"/>
<dbReference type="KEGG" id="sno:Snov_3732"/>